<accession>A0A4R1KSQ4</accession>
<feature type="transmembrane region" description="Helical" evidence="1">
    <location>
        <begin position="20"/>
        <end position="41"/>
    </location>
</feature>
<keyword evidence="3" id="KW-1185">Reference proteome</keyword>
<dbReference type="Pfam" id="PF05106">
    <property type="entry name" value="Phage_holin_3_1"/>
    <property type="match status" value="1"/>
</dbReference>
<dbReference type="OrthoDB" id="6711255at2"/>
<comment type="caution">
    <text evidence="2">The sequence shown here is derived from an EMBL/GenBank/DDBJ whole genome shotgun (WGS) entry which is preliminary data.</text>
</comment>
<evidence type="ECO:0000313" key="2">
    <source>
        <dbReference type="EMBL" id="TCK68086.1"/>
    </source>
</evidence>
<proteinExistence type="predicted"/>
<dbReference type="NCBIfam" id="TIGR01594">
    <property type="entry name" value="holin_lambda"/>
    <property type="match status" value="1"/>
</dbReference>
<sequence length="121" mass="14082">MPIKTPDVWTQIWEWLQINFDWQILQSACAAIIISLLRMMFMRKKTTFCYMLLDAMICASIAGSIIPLLGHVFDNIDYSAFIGTMIGFIGTEKLREFLFKFLNNKISSESNVYPERKDENQ</sequence>
<dbReference type="AlphaFoldDB" id="A0A4R1KSQ4"/>
<reference evidence="2 3" key="1">
    <citation type="submission" date="2019-03" db="EMBL/GenBank/DDBJ databases">
        <title>Genomic Encyclopedia of Type Strains, Phase IV (KMG-IV): sequencing the most valuable type-strain genomes for metagenomic binning, comparative biology and taxonomic classification.</title>
        <authorList>
            <person name="Goeker M."/>
        </authorList>
    </citation>
    <scope>NUCLEOTIDE SEQUENCE [LARGE SCALE GENOMIC DNA]</scope>
    <source>
        <strain evidence="2 3">DSM 10053</strain>
    </source>
</reference>
<name>A0A4R1KSQ4_9PAST</name>
<keyword evidence="1" id="KW-0472">Membrane</keyword>
<dbReference type="RefSeq" id="WP_132302380.1">
    <property type="nucleotide sequence ID" value="NZ_CP170642.1"/>
</dbReference>
<organism evidence="2 3">
    <name type="scientific">Lonepinella koalarum</name>
    <dbReference type="NCBI Taxonomy" id="53417"/>
    <lineage>
        <taxon>Bacteria</taxon>
        <taxon>Pseudomonadati</taxon>
        <taxon>Pseudomonadota</taxon>
        <taxon>Gammaproteobacteria</taxon>
        <taxon>Pasteurellales</taxon>
        <taxon>Pasteurellaceae</taxon>
        <taxon>Lonepinella</taxon>
    </lineage>
</organism>
<feature type="transmembrane region" description="Helical" evidence="1">
    <location>
        <begin position="48"/>
        <end position="69"/>
    </location>
</feature>
<keyword evidence="1" id="KW-0812">Transmembrane</keyword>
<gene>
    <name evidence="2" type="ORF">EV692_1785</name>
</gene>
<evidence type="ECO:0000313" key="3">
    <source>
        <dbReference type="Proteomes" id="UP000295496"/>
    </source>
</evidence>
<evidence type="ECO:0000256" key="1">
    <source>
        <dbReference type="SAM" id="Phobius"/>
    </source>
</evidence>
<keyword evidence="1" id="KW-1133">Transmembrane helix</keyword>
<dbReference type="EMBL" id="SMGJ01000006">
    <property type="protein sequence ID" value="TCK68086.1"/>
    <property type="molecule type" value="Genomic_DNA"/>
</dbReference>
<dbReference type="InterPro" id="IPR006481">
    <property type="entry name" value="Phage_lambda_GpS_holin"/>
</dbReference>
<dbReference type="Proteomes" id="UP000295496">
    <property type="component" value="Unassembled WGS sequence"/>
</dbReference>
<protein>
    <submittedName>
        <fullName evidence="2">Lambda family phage holin</fullName>
    </submittedName>
</protein>